<protein>
    <submittedName>
        <fullName evidence="6">ABC transporter ATP-binding protein</fullName>
    </submittedName>
</protein>
<dbReference type="PROSITE" id="PS50893">
    <property type="entry name" value="ABC_TRANSPORTER_2"/>
    <property type="match status" value="2"/>
</dbReference>
<sequence length="561" mass="62877">MANLLEIQNLSISFFSKEFETKVLHNISFQLKSNEILGIVGESGSGKSVSSLAIMGLLPRYISKITSGAITFEDIDITSTDNRSLQNIRGNEIAMIFQEPMSSLNPSMRCGTQIEEIIKQHTSLDKKEIKTEVISLFEKVKLPEPHRVFKAYPHQLSGGQKQRVMIAMAIACKPKLLIADEPTTALDVTVQKEIIELLKELQAQTEMSIIFISHDLSLVSEIADRVLVMYKGQIVEQGETYQIFKNPQHNYTKALLNSRPSTTTRLKQLPTINDFMTDNVPSEIISTEDRTEHHKRLYSQQPLLEVINVEKEYISNSGWLSKPTTFKAVNTVSFKVYEGETLGLVGESGCGKSTLGNAILQLDQATKGHINYKGIDITKLKGRALRELRKDIQIIFQDPFASLNPRLTVGNAIMEPMKVHGIGHSDNDRKEKVITLLKKVGLDASYFNRYPHQFSGGQRQRIGIARTIALEPKLIICDESVSALDLSVQAQVLNLLNDLKTQFGFTYIFISHDLAVVKYMADQLLVMNKGEIEESGDADLIYENPKKAYTKKLIHAIPKGL</sequence>
<evidence type="ECO:0000256" key="1">
    <source>
        <dbReference type="ARBA" id="ARBA00005417"/>
    </source>
</evidence>
<dbReference type="NCBIfam" id="NF008453">
    <property type="entry name" value="PRK11308.1"/>
    <property type="match status" value="2"/>
</dbReference>
<accession>A0ABS8EQJ9</accession>
<evidence type="ECO:0000313" key="6">
    <source>
        <dbReference type="EMBL" id="MCC1485513.1"/>
    </source>
</evidence>
<dbReference type="PANTHER" id="PTHR43776">
    <property type="entry name" value="TRANSPORT ATP-BINDING PROTEIN"/>
    <property type="match status" value="1"/>
</dbReference>
<dbReference type="InterPro" id="IPR050319">
    <property type="entry name" value="ABC_transp_ATP-bind"/>
</dbReference>
<evidence type="ECO:0000256" key="4">
    <source>
        <dbReference type="ARBA" id="ARBA00022840"/>
    </source>
</evidence>
<dbReference type="InterPro" id="IPR003439">
    <property type="entry name" value="ABC_transporter-like_ATP-bd"/>
</dbReference>
<reference evidence="7" key="2">
    <citation type="submission" date="2023-07" db="EMBL/GenBank/DDBJ databases">
        <title>Genome of Winogradskyella sp. E313.</title>
        <authorList>
            <person name="Zhou Y."/>
        </authorList>
    </citation>
    <scope>NUCLEOTIDE SEQUENCE [LARGE SCALE GENOMIC DNA]</scope>
    <source>
        <strain evidence="7">E313</strain>
    </source>
</reference>
<dbReference type="InterPro" id="IPR013563">
    <property type="entry name" value="Oligopep_ABC_C"/>
</dbReference>
<dbReference type="Gene3D" id="3.40.50.300">
    <property type="entry name" value="P-loop containing nucleotide triphosphate hydrolases"/>
    <property type="match status" value="2"/>
</dbReference>
<keyword evidence="2" id="KW-0813">Transport</keyword>
<organism evidence="6 7">
    <name type="scientific">Winogradskyella immobilis</name>
    <dbReference type="NCBI Taxonomy" id="2816852"/>
    <lineage>
        <taxon>Bacteria</taxon>
        <taxon>Pseudomonadati</taxon>
        <taxon>Bacteroidota</taxon>
        <taxon>Flavobacteriia</taxon>
        <taxon>Flavobacteriales</taxon>
        <taxon>Flavobacteriaceae</taxon>
        <taxon>Winogradskyella</taxon>
    </lineage>
</organism>
<dbReference type="CDD" id="cd03257">
    <property type="entry name" value="ABC_NikE_OppD_transporters"/>
    <property type="match status" value="2"/>
</dbReference>
<comment type="caution">
    <text evidence="6">The sequence shown here is derived from an EMBL/GenBank/DDBJ whole genome shotgun (WGS) entry which is preliminary data.</text>
</comment>
<dbReference type="InterPro" id="IPR017871">
    <property type="entry name" value="ABC_transporter-like_CS"/>
</dbReference>
<proteinExistence type="inferred from homology"/>
<keyword evidence="4 6" id="KW-0067">ATP-binding</keyword>
<dbReference type="Proteomes" id="UP000778797">
    <property type="component" value="Unassembled WGS sequence"/>
</dbReference>
<keyword evidence="7" id="KW-1185">Reference proteome</keyword>
<keyword evidence="3" id="KW-0547">Nucleotide-binding</keyword>
<dbReference type="GO" id="GO:0005524">
    <property type="term" value="F:ATP binding"/>
    <property type="evidence" value="ECO:0007669"/>
    <property type="project" value="UniProtKB-KW"/>
</dbReference>
<dbReference type="InterPro" id="IPR003593">
    <property type="entry name" value="AAA+_ATPase"/>
</dbReference>
<evidence type="ECO:0000313" key="7">
    <source>
        <dbReference type="Proteomes" id="UP000778797"/>
    </source>
</evidence>
<dbReference type="RefSeq" id="WP_227478005.1">
    <property type="nucleotide sequence ID" value="NZ_JAFMPT010000025.1"/>
</dbReference>
<dbReference type="Pfam" id="PF00005">
    <property type="entry name" value="ABC_tran"/>
    <property type="match status" value="2"/>
</dbReference>
<dbReference type="SUPFAM" id="SSF52540">
    <property type="entry name" value="P-loop containing nucleoside triphosphate hydrolases"/>
    <property type="match status" value="2"/>
</dbReference>
<evidence type="ECO:0000259" key="5">
    <source>
        <dbReference type="PROSITE" id="PS50893"/>
    </source>
</evidence>
<comment type="similarity">
    <text evidence="1">Belongs to the ABC transporter superfamily.</text>
</comment>
<dbReference type="PANTHER" id="PTHR43776:SF7">
    <property type="entry name" value="D,D-DIPEPTIDE TRANSPORT ATP-BINDING PROTEIN DDPF-RELATED"/>
    <property type="match status" value="1"/>
</dbReference>
<dbReference type="EMBL" id="JAFMPT010000025">
    <property type="protein sequence ID" value="MCC1485513.1"/>
    <property type="molecule type" value="Genomic_DNA"/>
</dbReference>
<evidence type="ECO:0000256" key="2">
    <source>
        <dbReference type="ARBA" id="ARBA00022448"/>
    </source>
</evidence>
<dbReference type="PROSITE" id="PS00211">
    <property type="entry name" value="ABC_TRANSPORTER_1"/>
    <property type="match status" value="2"/>
</dbReference>
<dbReference type="Pfam" id="PF08352">
    <property type="entry name" value="oligo_HPY"/>
    <property type="match status" value="2"/>
</dbReference>
<gene>
    <name evidence="6" type="ORF">J1C55_12980</name>
</gene>
<evidence type="ECO:0000256" key="3">
    <source>
        <dbReference type="ARBA" id="ARBA00022741"/>
    </source>
</evidence>
<dbReference type="NCBIfam" id="NF007739">
    <property type="entry name" value="PRK10419.1"/>
    <property type="match status" value="2"/>
</dbReference>
<feature type="domain" description="ABC transporter" evidence="5">
    <location>
        <begin position="5"/>
        <end position="256"/>
    </location>
</feature>
<name>A0ABS8EQJ9_9FLAO</name>
<reference evidence="7" key="1">
    <citation type="submission" date="2021-03" db="EMBL/GenBank/DDBJ databases">
        <title>Genome of Cognatishimia sp. F0-27.</title>
        <authorList>
            <person name="Ping X."/>
        </authorList>
    </citation>
    <scope>NUCLEOTIDE SEQUENCE [LARGE SCALE GENOMIC DNA]</scope>
    <source>
        <strain evidence="7">E313</strain>
    </source>
</reference>
<dbReference type="InterPro" id="IPR027417">
    <property type="entry name" value="P-loop_NTPase"/>
</dbReference>
<feature type="domain" description="ABC transporter" evidence="5">
    <location>
        <begin position="304"/>
        <end position="554"/>
    </location>
</feature>
<dbReference type="SMART" id="SM00382">
    <property type="entry name" value="AAA"/>
    <property type="match status" value="2"/>
</dbReference>